<reference evidence="4" key="1">
    <citation type="journal article" date="2019" name="Int. J. Syst. Evol. Microbiol.">
        <title>The Global Catalogue of Microorganisms (GCM) 10K type strain sequencing project: providing services to taxonomists for standard genome sequencing and annotation.</title>
        <authorList>
            <consortium name="The Broad Institute Genomics Platform"/>
            <consortium name="The Broad Institute Genome Sequencing Center for Infectious Disease"/>
            <person name="Wu L."/>
            <person name="Ma J."/>
        </authorList>
    </citation>
    <scope>NUCLEOTIDE SEQUENCE [LARGE SCALE GENOMIC DNA]</scope>
    <source>
        <strain evidence="4">KCTC 23984</strain>
    </source>
</reference>
<dbReference type="EMBL" id="JBHUOX010000025">
    <property type="protein sequence ID" value="MFD3003156.1"/>
    <property type="molecule type" value="Genomic_DNA"/>
</dbReference>
<dbReference type="PANTHER" id="PTHR21240">
    <property type="entry name" value="2-AMINO-3-CARBOXYLMUCONATE-6-SEMIALDEHYDE DECARBOXYLASE"/>
    <property type="match status" value="1"/>
</dbReference>
<evidence type="ECO:0000313" key="3">
    <source>
        <dbReference type="EMBL" id="MFD3003156.1"/>
    </source>
</evidence>
<dbReference type="Gene3D" id="3.20.20.140">
    <property type="entry name" value="Metal-dependent hydrolases"/>
    <property type="match status" value="1"/>
</dbReference>
<organism evidence="3 4">
    <name type="scientific">Pontibacter toksunensis</name>
    <dbReference type="NCBI Taxonomy" id="1332631"/>
    <lineage>
        <taxon>Bacteria</taxon>
        <taxon>Pseudomonadati</taxon>
        <taxon>Bacteroidota</taxon>
        <taxon>Cytophagia</taxon>
        <taxon>Cytophagales</taxon>
        <taxon>Hymenobacteraceae</taxon>
        <taxon>Pontibacter</taxon>
    </lineage>
</organism>
<dbReference type="InterPro" id="IPR032466">
    <property type="entry name" value="Metal_Hydrolase"/>
</dbReference>
<evidence type="ECO:0000256" key="1">
    <source>
        <dbReference type="ARBA" id="ARBA00023239"/>
    </source>
</evidence>
<feature type="domain" description="Amidohydrolase-related" evidence="2">
    <location>
        <begin position="3"/>
        <end position="234"/>
    </location>
</feature>
<dbReference type="SUPFAM" id="SSF51556">
    <property type="entry name" value="Metallo-dependent hydrolases"/>
    <property type="match status" value="1"/>
</dbReference>
<dbReference type="Pfam" id="PF04909">
    <property type="entry name" value="Amidohydro_2"/>
    <property type="match status" value="1"/>
</dbReference>
<gene>
    <name evidence="3" type="ORF">ACFS7Z_22525</name>
</gene>
<accession>A0ABW6C0Z6</accession>
<dbReference type="InterPro" id="IPR006680">
    <property type="entry name" value="Amidohydro-rel"/>
</dbReference>
<keyword evidence="1" id="KW-0456">Lyase</keyword>
<dbReference type="RefSeq" id="WP_377489982.1">
    <property type="nucleotide sequence ID" value="NZ_JBHUOX010000025.1"/>
</dbReference>
<comment type="caution">
    <text evidence="3">The sequence shown here is derived from an EMBL/GenBank/DDBJ whole genome shotgun (WGS) entry which is preliminary data.</text>
</comment>
<evidence type="ECO:0000259" key="2">
    <source>
        <dbReference type="Pfam" id="PF04909"/>
    </source>
</evidence>
<sequence>MIIDCHCHAGKGDGLTGPWDTDAPLGEYMKWAKEAGVNKTVLFAAFHSDYRFANQEVARIVNRYPSRFYGFAFLHPVRDRGRVFEMVKTAVKQYHFCGIKVHRYDARITREICETARSFHLPILYDVMGEVSAVELLATQYPGVNFIIPHLGSFADDWKAQMGLIDHLVRHPNVYTDTSGVRRFDLLKIALVRAGAHKILFGSDGPWLHPGVELAKIKALHLTARDLQMVVAGNFLRLISKVQRKPLAVKNALGTTNGVSPQKYLDPWLANKEAFGE</sequence>
<protein>
    <submittedName>
        <fullName evidence="3">Amidohydrolase family protein</fullName>
    </submittedName>
</protein>
<keyword evidence="4" id="KW-1185">Reference proteome</keyword>
<name>A0ABW6C0Z6_9BACT</name>
<proteinExistence type="predicted"/>
<dbReference type="InterPro" id="IPR032465">
    <property type="entry name" value="ACMSD"/>
</dbReference>
<dbReference type="Proteomes" id="UP001597641">
    <property type="component" value="Unassembled WGS sequence"/>
</dbReference>
<evidence type="ECO:0000313" key="4">
    <source>
        <dbReference type="Proteomes" id="UP001597641"/>
    </source>
</evidence>